<feature type="transmembrane region" description="Helical" evidence="12">
    <location>
        <begin position="161"/>
        <end position="185"/>
    </location>
</feature>
<keyword evidence="3 12" id="KW-0813">Transport</keyword>
<proteinExistence type="inferred from homology"/>
<keyword evidence="6 12" id="KW-0812">Transmembrane</keyword>
<dbReference type="PANTHER" id="PTHR10791:SF30">
    <property type="entry name" value="SUGAR TRANSPORTER SWEET1"/>
    <property type="match status" value="1"/>
</dbReference>
<dbReference type="EMBL" id="JAQQAF010000006">
    <property type="protein sequence ID" value="KAJ8476078.1"/>
    <property type="molecule type" value="Genomic_DNA"/>
</dbReference>
<dbReference type="InterPro" id="IPR004316">
    <property type="entry name" value="SWEET_rpt"/>
</dbReference>
<dbReference type="FunFam" id="1.20.1280.290:FF:000002">
    <property type="entry name" value="Bidirectional sugar transporter SWEET"/>
    <property type="match status" value="1"/>
</dbReference>
<dbReference type="Gene3D" id="1.20.1280.290">
    <property type="match status" value="2"/>
</dbReference>
<gene>
    <name evidence="13" type="ORF">OPV22_019805</name>
</gene>
<comment type="caution">
    <text evidence="13">The sequence shown here is derived from an EMBL/GenBank/DDBJ whole genome shotgun (WGS) entry which is preliminary data.</text>
</comment>
<keyword evidence="9 12" id="KW-0472">Membrane</keyword>
<evidence type="ECO:0000256" key="3">
    <source>
        <dbReference type="ARBA" id="ARBA00022448"/>
    </source>
</evidence>
<feature type="transmembrane region" description="Helical" evidence="12">
    <location>
        <begin position="197"/>
        <end position="214"/>
    </location>
</feature>
<evidence type="ECO:0000256" key="5">
    <source>
        <dbReference type="ARBA" id="ARBA00022597"/>
    </source>
</evidence>
<evidence type="ECO:0000256" key="11">
    <source>
        <dbReference type="ARBA" id="ARBA00038715"/>
    </source>
</evidence>
<evidence type="ECO:0000256" key="12">
    <source>
        <dbReference type="RuleBase" id="RU910715"/>
    </source>
</evidence>
<keyword evidence="8 12" id="KW-1133">Transmembrane helix</keyword>
<feature type="transmembrane region" description="Helical" evidence="12">
    <location>
        <begin position="34"/>
        <end position="52"/>
    </location>
</feature>
<evidence type="ECO:0000256" key="4">
    <source>
        <dbReference type="ARBA" id="ARBA00022475"/>
    </source>
</evidence>
<dbReference type="Proteomes" id="UP001222027">
    <property type="component" value="Unassembled WGS sequence"/>
</dbReference>
<feature type="transmembrane region" description="Helical" evidence="12">
    <location>
        <begin position="73"/>
        <end position="93"/>
    </location>
</feature>
<comment type="function">
    <text evidence="12">Mediates both low-affinity uptake and efflux of sugar across the membrane.</text>
</comment>
<dbReference type="PANTHER" id="PTHR10791">
    <property type="entry name" value="RAG1-ACTIVATING PROTEIN 1"/>
    <property type="match status" value="1"/>
</dbReference>
<evidence type="ECO:0000256" key="6">
    <source>
        <dbReference type="ARBA" id="ARBA00022692"/>
    </source>
</evidence>
<comment type="function">
    <text evidence="10">Mediates both low-affinity uptake and efflux of sugar across the plasma membrane.</text>
</comment>
<dbReference type="FunFam" id="1.20.1280.290:FF:000001">
    <property type="entry name" value="Bidirectional sugar transporter SWEET"/>
    <property type="match status" value="1"/>
</dbReference>
<feature type="transmembrane region" description="Helical" evidence="12">
    <location>
        <begin position="99"/>
        <end position="121"/>
    </location>
</feature>
<feature type="transmembrane region" description="Helical" evidence="12">
    <location>
        <begin position="133"/>
        <end position="155"/>
    </location>
</feature>
<keyword evidence="4" id="KW-1003">Cell membrane</keyword>
<protein>
    <recommendedName>
        <fullName evidence="12">Bidirectional sugar transporter SWEET</fullName>
    </recommendedName>
</protein>
<accession>A0AAV8QIR0</accession>
<evidence type="ECO:0000256" key="7">
    <source>
        <dbReference type="ARBA" id="ARBA00022737"/>
    </source>
</evidence>
<comment type="similarity">
    <text evidence="2 12">Belongs to the SWEET sugar transporter family.</text>
</comment>
<dbReference type="Pfam" id="PF03083">
    <property type="entry name" value="MtN3_slv"/>
    <property type="match status" value="2"/>
</dbReference>
<evidence type="ECO:0000256" key="1">
    <source>
        <dbReference type="ARBA" id="ARBA00004651"/>
    </source>
</evidence>
<comment type="subunit">
    <text evidence="11">Forms homooligomers and/or heterooligomers.</text>
</comment>
<sequence>MFPPFFRSDTIPLFPFVISFARVRVPKMVMSEQTIRSIIGVLGNVISCGLFLSPLPTFVKIIKKGTVEQFSPIPYLATALNCMLWIFYGLPFVHPNSLLVITINGIGLAFESVYLTIFLIYSNAQGRLKVVKVLAAEIAFVAVVVVVVLLVAHTYEKRTLIVGILCIIFGTCMYAAPLSVMKLVVQTKSVKYMPFNLSLASFLNGVCWTTYAFLPFDINILIPNGLGTLLALSQLILYACYYKATPRPEPKSDIELHQDI</sequence>
<keyword evidence="5 12" id="KW-0762">Sugar transport</keyword>
<reference evidence="13 14" key="1">
    <citation type="submission" date="2022-12" db="EMBL/GenBank/DDBJ databases">
        <title>Chromosome-scale assembly of the Ensete ventricosum genome.</title>
        <authorList>
            <person name="Dussert Y."/>
            <person name="Stocks J."/>
            <person name="Wendawek A."/>
            <person name="Woldeyes F."/>
            <person name="Nichols R.A."/>
            <person name="Borrell J.S."/>
        </authorList>
    </citation>
    <scope>NUCLEOTIDE SEQUENCE [LARGE SCALE GENOMIC DNA]</scope>
    <source>
        <strain evidence="14">cv. Maze</strain>
        <tissue evidence="13">Seeds</tissue>
    </source>
</reference>
<keyword evidence="14" id="KW-1185">Reference proteome</keyword>
<dbReference type="GO" id="GO:0051119">
    <property type="term" value="F:sugar transmembrane transporter activity"/>
    <property type="evidence" value="ECO:0007669"/>
    <property type="project" value="InterPro"/>
</dbReference>
<evidence type="ECO:0000256" key="8">
    <source>
        <dbReference type="ARBA" id="ARBA00022989"/>
    </source>
</evidence>
<dbReference type="InterPro" id="IPR047664">
    <property type="entry name" value="SWEET"/>
</dbReference>
<evidence type="ECO:0000256" key="9">
    <source>
        <dbReference type="ARBA" id="ARBA00023136"/>
    </source>
</evidence>
<evidence type="ECO:0000313" key="13">
    <source>
        <dbReference type="EMBL" id="KAJ8476078.1"/>
    </source>
</evidence>
<evidence type="ECO:0000256" key="2">
    <source>
        <dbReference type="ARBA" id="ARBA00007809"/>
    </source>
</evidence>
<evidence type="ECO:0000313" key="14">
    <source>
        <dbReference type="Proteomes" id="UP001222027"/>
    </source>
</evidence>
<feature type="transmembrane region" description="Helical" evidence="12">
    <location>
        <begin position="220"/>
        <end position="241"/>
    </location>
</feature>
<comment type="subcellular location">
    <subcellularLocation>
        <location evidence="1 12">Cell membrane</location>
        <topology evidence="1 12">Multi-pass membrane protein</topology>
    </subcellularLocation>
</comment>
<keyword evidence="7" id="KW-0677">Repeat</keyword>
<dbReference type="GO" id="GO:0005886">
    <property type="term" value="C:plasma membrane"/>
    <property type="evidence" value="ECO:0007669"/>
    <property type="project" value="UniProtKB-SubCell"/>
</dbReference>
<dbReference type="AlphaFoldDB" id="A0AAV8QIR0"/>
<evidence type="ECO:0000256" key="10">
    <source>
        <dbReference type="ARBA" id="ARBA00037238"/>
    </source>
</evidence>
<organism evidence="13 14">
    <name type="scientific">Ensete ventricosum</name>
    <name type="common">Abyssinian banana</name>
    <name type="synonym">Musa ensete</name>
    <dbReference type="NCBI Taxonomy" id="4639"/>
    <lineage>
        <taxon>Eukaryota</taxon>
        <taxon>Viridiplantae</taxon>
        <taxon>Streptophyta</taxon>
        <taxon>Embryophyta</taxon>
        <taxon>Tracheophyta</taxon>
        <taxon>Spermatophyta</taxon>
        <taxon>Magnoliopsida</taxon>
        <taxon>Liliopsida</taxon>
        <taxon>Zingiberales</taxon>
        <taxon>Musaceae</taxon>
        <taxon>Ensete</taxon>
    </lineage>
</organism>
<name>A0AAV8QIR0_ENSVE</name>